<keyword evidence="1" id="KW-0238">DNA-binding</keyword>
<dbReference type="EMBL" id="LOSH02000002">
    <property type="protein sequence ID" value="PNM76910.1"/>
    <property type="molecule type" value="Genomic_DNA"/>
</dbReference>
<comment type="caution">
    <text evidence="3">The sequence shown here is derived from an EMBL/GenBank/DDBJ whole genome shotgun (WGS) entry which is preliminary data.</text>
</comment>
<dbReference type="PROSITE" id="PS50943">
    <property type="entry name" value="HTH_CROC1"/>
    <property type="match status" value="1"/>
</dbReference>
<accession>A0ABX4X0F4</accession>
<evidence type="ECO:0000313" key="4">
    <source>
        <dbReference type="Proteomes" id="UP000054370"/>
    </source>
</evidence>
<dbReference type="Pfam" id="PF01381">
    <property type="entry name" value="HTH_3"/>
    <property type="match status" value="1"/>
</dbReference>
<evidence type="ECO:0000313" key="3">
    <source>
        <dbReference type="EMBL" id="PNM76910.1"/>
    </source>
</evidence>
<evidence type="ECO:0000256" key="1">
    <source>
        <dbReference type="ARBA" id="ARBA00023125"/>
    </source>
</evidence>
<dbReference type="RefSeq" id="WP_052171532.1">
    <property type="nucleotide sequence ID" value="NZ_JBBEOA010000034.1"/>
</dbReference>
<dbReference type="InterPro" id="IPR001387">
    <property type="entry name" value="Cro/C1-type_HTH"/>
</dbReference>
<protein>
    <submittedName>
        <fullName evidence="3">XRE family transcriptional regulator</fullName>
    </submittedName>
</protein>
<feature type="domain" description="HTH cro/C1-type" evidence="2">
    <location>
        <begin position="16"/>
        <end position="70"/>
    </location>
</feature>
<reference evidence="3" key="1">
    <citation type="submission" date="2017-12" db="EMBL/GenBank/DDBJ databases">
        <title>FDA dAtabase for Regulatory Grade micrObial Sequences (FDA-ARGOS): Supporting development and validation of Infectious Disease Dx tests.</title>
        <authorList>
            <person name="Hoffmann M."/>
            <person name="Allard M."/>
            <person name="Evans P."/>
            <person name="Brown E."/>
            <person name="Tallon L.J."/>
            <person name="Sadzewicz L."/>
            <person name="Sengamalay N."/>
            <person name="Ott S."/>
            <person name="Godinez A."/>
            <person name="Nagaraj S."/>
            <person name="Vavikolanu K."/>
            <person name="Aluvathingal J."/>
            <person name="Nadendla S."/>
            <person name="Hobson J."/>
            <person name="Sichtig H."/>
        </authorList>
    </citation>
    <scope>NUCLEOTIDE SEQUENCE [LARGE SCALE GENOMIC DNA]</scope>
    <source>
        <strain evidence="3">FDAARGOS_118</strain>
    </source>
</reference>
<dbReference type="InterPro" id="IPR010982">
    <property type="entry name" value="Lambda_DNA-bd_dom_sf"/>
</dbReference>
<proteinExistence type="predicted"/>
<evidence type="ECO:0000259" key="2">
    <source>
        <dbReference type="PROSITE" id="PS50943"/>
    </source>
</evidence>
<dbReference type="InterPro" id="IPR050807">
    <property type="entry name" value="TransReg_Diox_bact_type"/>
</dbReference>
<keyword evidence="4" id="KW-1185">Reference proteome</keyword>
<organism evidence="3 4">
    <name type="scientific">Vibrio vulnificus</name>
    <dbReference type="NCBI Taxonomy" id="672"/>
    <lineage>
        <taxon>Bacteria</taxon>
        <taxon>Pseudomonadati</taxon>
        <taxon>Pseudomonadota</taxon>
        <taxon>Gammaproteobacteria</taxon>
        <taxon>Vibrionales</taxon>
        <taxon>Vibrionaceae</taxon>
        <taxon>Vibrio</taxon>
    </lineage>
</organism>
<dbReference type="Proteomes" id="UP000054370">
    <property type="component" value="Unassembled WGS sequence"/>
</dbReference>
<gene>
    <name evidence="3" type="ORF">AL548_007275</name>
</gene>
<dbReference type="PANTHER" id="PTHR46797:SF2">
    <property type="entry name" value="TRANSCRIPTIONAL REGULATOR"/>
    <property type="match status" value="1"/>
</dbReference>
<dbReference type="Gene3D" id="1.10.260.40">
    <property type="entry name" value="lambda repressor-like DNA-binding domains"/>
    <property type="match status" value="1"/>
</dbReference>
<dbReference type="PANTHER" id="PTHR46797">
    <property type="entry name" value="HTH-TYPE TRANSCRIPTIONAL REGULATOR"/>
    <property type="match status" value="1"/>
</dbReference>
<dbReference type="SUPFAM" id="SSF47413">
    <property type="entry name" value="lambda repressor-like DNA-binding domains"/>
    <property type="match status" value="1"/>
</dbReference>
<dbReference type="SMART" id="SM00530">
    <property type="entry name" value="HTH_XRE"/>
    <property type="match status" value="1"/>
</dbReference>
<sequence length="74" mass="8036">MKNDVGVASIVVGKKIKEIRKKKALTIQELAEVSGVSEGHISRLENGLKSPTISTLEKLANALDVPIVYFFSLL</sequence>
<dbReference type="CDD" id="cd00093">
    <property type="entry name" value="HTH_XRE"/>
    <property type="match status" value="1"/>
</dbReference>
<name>A0ABX4X0F4_VIBVL</name>